<evidence type="ECO:0008006" key="4">
    <source>
        <dbReference type="Google" id="ProtNLM"/>
    </source>
</evidence>
<dbReference type="RefSeq" id="WP_136521942.1">
    <property type="nucleotide sequence ID" value="NZ_SDLV01000016.1"/>
</dbReference>
<dbReference type="EMBL" id="SDLV01000016">
    <property type="protein sequence ID" value="THV60683.1"/>
    <property type="molecule type" value="Genomic_DNA"/>
</dbReference>
<feature type="chain" id="PRO_5047468499" description="Lipoprotein" evidence="1">
    <location>
        <begin position="22"/>
        <end position="213"/>
    </location>
</feature>
<proteinExistence type="predicted"/>
<protein>
    <recommendedName>
        <fullName evidence="4">Lipoprotein</fullName>
    </recommendedName>
</protein>
<dbReference type="PROSITE" id="PS51257">
    <property type="entry name" value="PROKAR_LIPOPROTEIN"/>
    <property type="match status" value="1"/>
</dbReference>
<comment type="caution">
    <text evidence="2">The sequence shown here is derived from an EMBL/GenBank/DDBJ whole genome shotgun (WGS) entry which is preliminary data.</text>
</comment>
<organism evidence="2 3">
    <name type="scientific">Chryseobacterium candidae</name>
    <dbReference type="NCBI Taxonomy" id="1978493"/>
    <lineage>
        <taxon>Bacteria</taxon>
        <taxon>Pseudomonadati</taxon>
        <taxon>Bacteroidota</taxon>
        <taxon>Flavobacteriia</taxon>
        <taxon>Flavobacteriales</taxon>
        <taxon>Weeksellaceae</taxon>
        <taxon>Chryseobacterium group</taxon>
        <taxon>Chryseobacterium</taxon>
    </lineage>
</organism>
<evidence type="ECO:0000313" key="3">
    <source>
        <dbReference type="Proteomes" id="UP000306038"/>
    </source>
</evidence>
<name>A0ABY2R7X6_9FLAO</name>
<feature type="signal peptide" evidence="1">
    <location>
        <begin position="1"/>
        <end position="21"/>
    </location>
</feature>
<sequence>MMKIKNKQWAICLGMSAVMLAACKKDEKKLPENTAPVISSSEGKVVDSAKTGTTESGYNPDTTDNATAEKLKLYLQDYLKNDLPSLETSDRQFSFYTVDLNNDKKNEYFISLSGRAFCGSGGCTFLLLSSDMKLINRFTVMRPPVFRSAAITSGWNDLILKSGNGKFIHLKWDAKAGKYPSNPSIVKETDMAPSGHDFIMWDDNFSKAKIFTF</sequence>
<evidence type="ECO:0000256" key="1">
    <source>
        <dbReference type="SAM" id="SignalP"/>
    </source>
</evidence>
<keyword evidence="1" id="KW-0732">Signal</keyword>
<accession>A0ABY2R7X6</accession>
<dbReference type="Proteomes" id="UP000306038">
    <property type="component" value="Unassembled WGS sequence"/>
</dbReference>
<keyword evidence="3" id="KW-1185">Reference proteome</keyword>
<gene>
    <name evidence="2" type="ORF">EK417_08830</name>
</gene>
<reference evidence="2 3" key="1">
    <citation type="submission" date="2019-01" db="EMBL/GenBank/DDBJ databases">
        <authorList>
            <person name="B I."/>
            <person name="Ch S."/>
            <person name="Ch V.R."/>
        </authorList>
    </citation>
    <scope>NUCLEOTIDE SEQUENCE [LARGE SCALE GENOMIC DNA]</scope>
    <source>
        <strain evidence="2 3">JC507</strain>
    </source>
</reference>
<evidence type="ECO:0000313" key="2">
    <source>
        <dbReference type="EMBL" id="THV60683.1"/>
    </source>
</evidence>